<organism evidence="1 2">
    <name type="scientific">Autumnicola tepida</name>
    <dbReference type="NCBI Taxonomy" id="3075595"/>
    <lineage>
        <taxon>Bacteria</taxon>
        <taxon>Pseudomonadati</taxon>
        <taxon>Bacteroidota</taxon>
        <taxon>Flavobacteriia</taxon>
        <taxon>Flavobacteriales</taxon>
        <taxon>Flavobacteriaceae</taxon>
        <taxon>Autumnicola</taxon>
    </lineage>
</organism>
<evidence type="ECO:0000313" key="1">
    <source>
        <dbReference type="EMBL" id="MDT0642565.1"/>
    </source>
</evidence>
<protein>
    <submittedName>
        <fullName evidence="1">Uncharacterized protein</fullName>
    </submittedName>
</protein>
<name>A0ABU3C905_9FLAO</name>
<reference evidence="1 2" key="1">
    <citation type="submission" date="2023-09" db="EMBL/GenBank/DDBJ databases">
        <authorList>
            <person name="Rey-Velasco X."/>
        </authorList>
    </citation>
    <scope>NUCLEOTIDE SEQUENCE [LARGE SCALE GENOMIC DNA]</scope>
    <source>
        <strain evidence="1 2">F363</strain>
    </source>
</reference>
<sequence length="125" mass="14488">MTTDFADQDFIVDVMTGRTWHNYLEKMALTESDKSQAKSISKDMAGSFGEERMEMKKLVQQIAEAENIEEVRKFFSLRKRRGLCLKTPCLEVRFTKNSARWPLAMNCLLVCQCQRNLTIILAKKC</sequence>
<keyword evidence="2" id="KW-1185">Reference proteome</keyword>
<dbReference type="Proteomes" id="UP001262889">
    <property type="component" value="Unassembled WGS sequence"/>
</dbReference>
<dbReference type="RefSeq" id="WP_311534224.1">
    <property type="nucleotide sequence ID" value="NZ_JAVRHQ010000006.1"/>
</dbReference>
<accession>A0ABU3C905</accession>
<proteinExistence type="predicted"/>
<comment type="caution">
    <text evidence="1">The sequence shown here is derived from an EMBL/GenBank/DDBJ whole genome shotgun (WGS) entry which is preliminary data.</text>
</comment>
<gene>
    <name evidence="1" type="ORF">RM553_06930</name>
</gene>
<evidence type="ECO:0000313" key="2">
    <source>
        <dbReference type="Proteomes" id="UP001262889"/>
    </source>
</evidence>
<dbReference type="EMBL" id="JAVRHQ010000006">
    <property type="protein sequence ID" value="MDT0642565.1"/>
    <property type="molecule type" value="Genomic_DNA"/>
</dbReference>